<keyword evidence="4" id="KW-1185">Reference proteome</keyword>
<feature type="transmembrane region" description="Helical" evidence="2">
    <location>
        <begin position="263"/>
        <end position="285"/>
    </location>
</feature>
<dbReference type="InterPro" id="IPR050327">
    <property type="entry name" value="Proton-linked_MCT"/>
</dbReference>
<organism evidence="3 4">
    <name type="scientific">Clavelina lepadiformis</name>
    <name type="common">Light-bulb sea squirt</name>
    <name type="synonym">Ascidia lepadiformis</name>
    <dbReference type="NCBI Taxonomy" id="159417"/>
    <lineage>
        <taxon>Eukaryota</taxon>
        <taxon>Metazoa</taxon>
        <taxon>Chordata</taxon>
        <taxon>Tunicata</taxon>
        <taxon>Ascidiacea</taxon>
        <taxon>Aplousobranchia</taxon>
        <taxon>Clavelinidae</taxon>
        <taxon>Clavelina</taxon>
    </lineage>
</organism>
<dbReference type="PANTHER" id="PTHR11360">
    <property type="entry name" value="MONOCARBOXYLATE TRANSPORTER"/>
    <property type="match status" value="1"/>
</dbReference>
<dbReference type="SUPFAM" id="SSF103473">
    <property type="entry name" value="MFS general substrate transporter"/>
    <property type="match status" value="1"/>
</dbReference>
<evidence type="ECO:0000256" key="2">
    <source>
        <dbReference type="SAM" id="Phobius"/>
    </source>
</evidence>
<comment type="caution">
    <text evidence="3">The sequence shown here is derived from an EMBL/GenBank/DDBJ whole genome shotgun (WGS) entry which is preliminary data.</text>
</comment>
<dbReference type="InterPro" id="IPR036259">
    <property type="entry name" value="MFS_trans_sf"/>
</dbReference>
<feature type="transmembrane region" description="Helical" evidence="2">
    <location>
        <begin position="305"/>
        <end position="324"/>
    </location>
</feature>
<feature type="transmembrane region" description="Helical" evidence="2">
    <location>
        <begin position="46"/>
        <end position="66"/>
    </location>
</feature>
<keyword evidence="2" id="KW-0812">Transmembrane</keyword>
<gene>
    <name evidence="3" type="ORF">CVLEPA_LOCUS21486</name>
</gene>
<sequence>MNPESSKYRWIILGCSFINMGLSWGLLYSVGVLYKGWMTYFESPASYVSFAGALPVSIGCISGPVYGFLAGKLGFRKIGIIGGFLMALGMIISSFADSVLTLCFSFGLVAGFGTGFLAFASCGIINDYFLHDRLLAEGVIGGGLCLGTFGFSLLQQFLQNLYQWQGSLLLAGAVCFHGCLTSMFFIRGNEIANHPFNMWSKSENIQQKQMQDSFNDEQVKGNEKYEAQSGDMDTTNHTTSERRRKQKGLGFLRRSFRLWQNPMFMLLILSDIVSWLATFIPYVHIVDRGRLCNLDENTAAKLSSAIGLAGIVGRPLTGILGNYLRIHPLWCYCAIQMTCGLATFLSSFWSDVYGLFAFAVIFGLSSNGYGMIKASVAVTLGKDHFVDALSWMLLEEGIGIALGPMLAGLIYDVTGSYNWSFRFSGALLMFSALMCLLKPFIERCQQDTNQQEVTYADENENIVL</sequence>
<feature type="region of interest" description="Disordered" evidence="1">
    <location>
        <begin position="224"/>
        <end position="246"/>
    </location>
</feature>
<feature type="transmembrane region" description="Helical" evidence="2">
    <location>
        <begin position="12"/>
        <end position="34"/>
    </location>
</feature>
<evidence type="ECO:0000256" key="1">
    <source>
        <dbReference type="SAM" id="MobiDB-lite"/>
    </source>
</evidence>
<feature type="transmembrane region" description="Helical" evidence="2">
    <location>
        <begin position="102"/>
        <end position="122"/>
    </location>
</feature>
<accession>A0ABP0GDN0</accession>
<dbReference type="InterPro" id="IPR011701">
    <property type="entry name" value="MFS"/>
</dbReference>
<feature type="transmembrane region" description="Helical" evidence="2">
    <location>
        <begin position="134"/>
        <end position="154"/>
    </location>
</feature>
<name>A0ABP0GDN0_CLALP</name>
<feature type="transmembrane region" description="Helical" evidence="2">
    <location>
        <begin position="423"/>
        <end position="441"/>
    </location>
</feature>
<feature type="transmembrane region" description="Helical" evidence="2">
    <location>
        <begin position="78"/>
        <end position="96"/>
    </location>
</feature>
<keyword evidence="2" id="KW-0472">Membrane</keyword>
<reference evidence="3 4" key="1">
    <citation type="submission" date="2024-02" db="EMBL/GenBank/DDBJ databases">
        <authorList>
            <person name="Daric V."/>
            <person name="Darras S."/>
        </authorList>
    </citation>
    <scope>NUCLEOTIDE SEQUENCE [LARGE SCALE GENOMIC DNA]</scope>
</reference>
<evidence type="ECO:0000313" key="4">
    <source>
        <dbReference type="Proteomes" id="UP001642483"/>
    </source>
</evidence>
<keyword evidence="2" id="KW-1133">Transmembrane helix</keyword>
<dbReference type="CDD" id="cd17352">
    <property type="entry name" value="MFS_MCT_SLC16"/>
    <property type="match status" value="1"/>
</dbReference>
<dbReference type="EMBL" id="CAWYQH010000108">
    <property type="protein sequence ID" value="CAK8689487.1"/>
    <property type="molecule type" value="Genomic_DNA"/>
</dbReference>
<evidence type="ECO:0000313" key="3">
    <source>
        <dbReference type="EMBL" id="CAK8689487.1"/>
    </source>
</evidence>
<proteinExistence type="predicted"/>
<feature type="transmembrane region" description="Helical" evidence="2">
    <location>
        <begin position="166"/>
        <end position="186"/>
    </location>
</feature>
<dbReference type="PANTHER" id="PTHR11360:SF284">
    <property type="entry name" value="EG:103B4.3 PROTEIN-RELATED"/>
    <property type="match status" value="1"/>
</dbReference>
<dbReference type="Gene3D" id="1.20.1250.20">
    <property type="entry name" value="MFS general substrate transporter like domains"/>
    <property type="match status" value="2"/>
</dbReference>
<protein>
    <submittedName>
        <fullName evidence="3">Uncharacterized protein</fullName>
    </submittedName>
</protein>
<dbReference type="Proteomes" id="UP001642483">
    <property type="component" value="Unassembled WGS sequence"/>
</dbReference>
<dbReference type="Pfam" id="PF07690">
    <property type="entry name" value="MFS_1"/>
    <property type="match status" value="1"/>
</dbReference>